<dbReference type="PANTHER" id="PTHR13939:SF0">
    <property type="entry name" value="NMN AMIDOHYDROLASE-LIKE PROTEIN YFAY"/>
    <property type="match status" value="1"/>
</dbReference>
<dbReference type="PANTHER" id="PTHR13939">
    <property type="entry name" value="NICOTINAMIDE-NUCLEOTIDE AMIDOHYDROLASE PNCC"/>
    <property type="match status" value="1"/>
</dbReference>
<evidence type="ECO:0000313" key="2">
    <source>
        <dbReference type="EMBL" id="CAD9234840.1"/>
    </source>
</evidence>
<dbReference type="InterPro" id="IPR036425">
    <property type="entry name" value="MoaB/Mog-like_dom_sf"/>
</dbReference>
<feature type="domain" description="FAD synthase middle" evidence="1">
    <location>
        <begin position="84"/>
        <end position="150"/>
    </location>
</feature>
<dbReference type="AlphaFoldDB" id="A0A7S1TF34"/>
<accession>A0A7S1TF34</accession>
<dbReference type="InterPro" id="IPR050101">
    <property type="entry name" value="CinA"/>
</dbReference>
<dbReference type="Gene3D" id="3.40.980.10">
    <property type="entry name" value="MoaB/Mog-like domain"/>
    <property type="match status" value="1"/>
</dbReference>
<dbReference type="InterPro" id="IPR056596">
    <property type="entry name" value="FLAD1_M"/>
</dbReference>
<dbReference type="EMBL" id="HBGH01012443">
    <property type="protein sequence ID" value="CAD9234840.1"/>
    <property type="molecule type" value="Transcribed_RNA"/>
</dbReference>
<gene>
    <name evidence="2" type="ORF">CCAE0312_LOCUS6930</name>
</gene>
<dbReference type="Pfam" id="PF24102">
    <property type="entry name" value="FLAD1_M"/>
    <property type="match status" value="1"/>
</dbReference>
<proteinExistence type="predicted"/>
<reference evidence="2" key="1">
    <citation type="submission" date="2021-01" db="EMBL/GenBank/DDBJ databases">
        <authorList>
            <person name="Corre E."/>
            <person name="Pelletier E."/>
            <person name="Niang G."/>
            <person name="Scheremetjew M."/>
            <person name="Finn R."/>
            <person name="Kale V."/>
            <person name="Holt S."/>
            <person name="Cochrane G."/>
            <person name="Meng A."/>
            <person name="Brown T."/>
            <person name="Cohen L."/>
        </authorList>
    </citation>
    <scope>NUCLEOTIDE SEQUENCE</scope>
    <source>
        <strain evidence="2">SAG 36.94</strain>
    </source>
</reference>
<sequence length="160" mass="17837">METIELMRKLQPDVPLNDARKRMAIIPTSPAVRIIRTPGLWVPLVVLRDTVYILPGVPFVFEKMIDHVVDTMGLTSTGKTTAVVLTQLGEGDFADVLAEIAERNADRVAIGSYPRPNRDVLEYQVKVTIDGDDDTEVQRVAKEITEALNDIEKQKRAHSS</sequence>
<evidence type="ECO:0000259" key="1">
    <source>
        <dbReference type="Pfam" id="PF24102"/>
    </source>
</evidence>
<name>A0A7S1TF34_9RHOD</name>
<protein>
    <recommendedName>
        <fullName evidence="1">FAD synthase middle domain-containing protein</fullName>
    </recommendedName>
</protein>
<organism evidence="2">
    <name type="scientific">Compsopogon caeruleus</name>
    <dbReference type="NCBI Taxonomy" id="31354"/>
    <lineage>
        <taxon>Eukaryota</taxon>
        <taxon>Rhodophyta</taxon>
        <taxon>Compsopogonophyceae</taxon>
        <taxon>Compsopogonales</taxon>
        <taxon>Compsopogonaceae</taxon>
        <taxon>Compsopogon</taxon>
    </lineage>
</organism>